<organism evidence="1 2">
    <name type="scientific">Microseira wollei NIES-4236</name>
    <dbReference type="NCBI Taxonomy" id="2530354"/>
    <lineage>
        <taxon>Bacteria</taxon>
        <taxon>Bacillati</taxon>
        <taxon>Cyanobacteriota</taxon>
        <taxon>Cyanophyceae</taxon>
        <taxon>Oscillatoriophycideae</taxon>
        <taxon>Aerosakkonematales</taxon>
        <taxon>Aerosakkonemataceae</taxon>
        <taxon>Microseira</taxon>
    </lineage>
</organism>
<accession>A0AAV3XHN4</accession>
<keyword evidence="2" id="KW-1185">Reference proteome</keyword>
<comment type="caution">
    <text evidence="1">The sequence shown here is derived from an EMBL/GenBank/DDBJ whole genome shotgun (WGS) entry which is preliminary data.</text>
</comment>
<sequence length="133" mass="13950">MTIELEMKTNLMPNQEVSEMAIAAASPDNPGPEQLFAVVNADGTLARGLFAVSSANLGTGFYEVIFSRDVTRGAYIATIGSSATFDIEQTGQITVVGRAGNPNGVFITTTDSAGNFQNRGFHLAVLCPQAFAS</sequence>
<gene>
    <name evidence="1" type="ORF">MiSe_50650</name>
</gene>
<evidence type="ECO:0000313" key="2">
    <source>
        <dbReference type="Proteomes" id="UP001050975"/>
    </source>
</evidence>
<dbReference type="AlphaFoldDB" id="A0AAV3XHN4"/>
<protein>
    <submittedName>
        <fullName evidence="1">Uncharacterized protein</fullName>
    </submittedName>
</protein>
<dbReference type="Proteomes" id="UP001050975">
    <property type="component" value="Unassembled WGS sequence"/>
</dbReference>
<reference evidence="1" key="1">
    <citation type="submission" date="2019-10" db="EMBL/GenBank/DDBJ databases">
        <title>Draft genome sequece of Microseira wollei NIES-4236.</title>
        <authorList>
            <person name="Yamaguchi H."/>
            <person name="Suzuki S."/>
            <person name="Kawachi M."/>
        </authorList>
    </citation>
    <scope>NUCLEOTIDE SEQUENCE</scope>
    <source>
        <strain evidence="1">NIES-4236</strain>
    </source>
</reference>
<dbReference type="RefSeq" id="WP_226586098.1">
    <property type="nucleotide sequence ID" value="NZ_BLAY01000086.1"/>
</dbReference>
<proteinExistence type="predicted"/>
<name>A0AAV3XHN4_9CYAN</name>
<dbReference type="EMBL" id="BLAY01000086">
    <property type="protein sequence ID" value="GET40256.1"/>
    <property type="molecule type" value="Genomic_DNA"/>
</dbReference>
<evidence type="ECO:0000313" key="1">
    <source>
        <dbReference type="EMBL" id="GET40256.1"/>
    </source>
</evidence>